<name>A0AAV4DL53_9GAST</name>
<feature type="signal peptide" evidence="2">
    <location>
        <begin position="1"/>
        <end position="19"/>
    </location>
</feature>
<evidence type="ECO:0000313" key="4">
    <source>
        <dbReference type="EMBL" id="GFO44696.1"/>
    </source>
</evidence>
<dbReference type="Proteomes" id="UP000735302">
    <property type="component" value="Unassembled WGS sequence"/>
</dbReference>
<evidence type="ECO:0000313" key="5">
    <source>
        <dbReference type="Proteomes" id="UP000735302"/>
    </source>
</evidence>
<feature type="domain" description="DUF7869" evidence="3">
    <location>
        <begin position="184"/>
        <end position="307"/>
    </location>
</feature>
<feature type="region of interest" description="Disordered" evidence="1">
    <location>
        <begin position="78"/>
        <end position="137"/>
    </location>
</feature>
<evidence type="ECO:0000259" key="3">
    <source>
        <dbReference type="Pfam" id="PF25273"/>
    </source>
</evidence>
<protein>
    <submittedName>
        <fullName evidence="4">DNA repair protein rhp54</fullName>
    </submittedName>
</protein>
<dbReference type="PANTHER" id="PTHR10773:SF19">
    <property type="match status" value="1"/>
</dbReference>
<dbReference type="InterPro" id="IPR057191">
    <property type="entry name" value="DUF7869"/>
</dbReference>
<dbReference type="Pfam" id="PF25273">
    <property type="entry name" value="DUF7869"/>
    <property type="match status" value="1"/>
</dbReference>
<dbReference type="AlphaFoldDB" id="A0AAV4DL53"/>
<dbReference type="EMBL" id="BLXT01007982">
    <property type="protein sequence ID" value="GFO44696.1"/>
    <property type="molecule type" value="Genomic_DNA"/>
</dbReference>
<organism evidence="4 5">
    <name type="scientific">Plakobranchus ocellatus</name>
    <dbReference type="NCBI Taxonomy" id="259542"/>
    <lineage>
        <taxon>Eukaryota</taxon>
        <taxon>Metazoa</taxon>
        <taxon>Spiralia</taxon>
        <taxon>Lophotrochozoa</taxon>
        <taxon>Mollusca</taxon>
        <taxon>Gastropoda</taxon>
        <taxon>Heterobranchia</taxon>
        <taxon>Euthyneura</taxon>
        <taxon>Panpulmonata</taxon>
        <taxon>Sacoglossa</taxon>
        <taxon>Placobranchoidea</taxon>
        <taxon>Plakobranchidae</taxon>
        <taxon>Plakobranchus</taxon>
    </lineage>
</organism>
<evidence type="ECO:0000256" key="2">
    <source>
        <dbReference type="SAM" id="SignalP"/>
    </source>
</evidence>
<reference evidence="4 5" key="1">
    <citation type="journal article" date="2021" name="Elife">
        <title>Chloroplast acquisition without the gene transfer in kleptoplastic sea slugs, Plakobranchus ocellatus.</title>
        <authorList>
            <person name="Maeda T."/>
            <person name="Takahashi S."/>
            <person name="Yoshida T."/>
            <person name="Shimamura S."/>
            <person name="Takaki Y."/>
            <person name="Nagai Y."/>
            <person name="Toyoda A."/>
            <person name="Suzuki Y."/>
            <person name="Arimoto A."/>
            <person name="Ishii H."/>
            <person name="Satoh N."/>
            <person name="Nishiyama T."/>
            <person name="Hasebe M."/>
            <person name="Maruyama T."/>
            <person name="Minagawa J."/>
            <person name="Obokata J."/>
            <person name="Shigenobu S."/>
        </authorList>
    </citation>
    <scope>NUCLEOTIDE SEQUENCE [LARGE SCALE GENOMIC DNA]</scope>
</reference>
<dbReference type="PANTHER" id="PTHR10773">
    <property type="entry name" value="DNA-DIRECTED RNA POLYMERASES I, II, AND III SUBUNIT RPABC2"/>
    <property type="match status" value="1"/>
</dbReference>
<feature type="region of interest" description="Disordered" evidence="1">
    <location>
        <begin position="28"/>
        <end position="57"/>
    </location>
</feature>
<feature type="compositionally biased region" description="Basic and acidic residues" evidence="1">
    <location>
        <begin position="109"/>
        <end position="124"/>
    </location>
</feature>
<sequence>MAHPKRMLFSSVLASAMLADVTDNEGVRDSHYSYSVDDPDYIPGTPNDDNRRDESDEEQMVFTAMLPSSSTNDATAYAKSNGFDRPATHDAPYSPGCTSRPDFGSVENANHDNRYDRPTTHDAPDALGSVSGPDLSGVENTNHDLPISGASNFFYKRKLCTFNMTAHLSLSYFAIWHEGSGGRGANNMASAIVKILRQIMVDHPDTKELILWSDFCVSQNRHSVMTLALSLFVQDYPNLEAITQKFCEAGHSNIQEVDSMHSVIERHLRHQEIFSPLGLVRKLNTIKNTQTIQMTDFWDFQAKAKNEFQFTPVPFTQVRQIKVNRVTGVVFYKLDHQSAEWTIVSVKTEPRSVRKGVQRKIKEIPLSKIAKPVIGLEKKKDIRSMLQYIPDSIDREFMNTIVA</sequence>
<accession>A0AAV4DL53</accession>
<keyword evidence="5" id="KW-1185">Reference proteome</keyword>
<keyword evidence="2" id="KW-0732">Signal</keyword>
<evidence type="ECO:0000256" key="1">
    <source>
        <dbReference type="SAM" id="MobiDB-lite"/>
    </source>
</evidence>
<proteinExistence type="predicted"/>
<comment type="caution">
    <text evidence="4">The sequence shown here is derived from an EMBL/GenBank/DDBJ whole genome shotgun (WGS) entry which is preliminary data.</text>
</comment>
<gene>
    <name evidence="4" type="ORF">PoB_007120100</name>
</gene>
<feature type="chain" id="PRO_5043495308" evidence="2">
    <location>
        <begin position="20"/>
        <end position="403"/>
    </location>
</feature>